<sequence>MNTQSLINLEVSLDELVEAFGQLPSNQDGQHHHYAVKFTVTDDFGKACERELLFHWIADRQDWALNTKGHDLLITASNG</sequence>
<gene>
    <name evidence="1" type="ORF">ACFS25_26305</name>
</gene>
<evidence type="ECO:0000313" key="2">
    <source>
        <dbReference type="Proteomes" id="UP001597512"/>
    </source>
</evidence>
<accession>A0ABW6ATM3</accession>
<reference evidence="2" key="1">
    <citation type="journal article" date="2019" name="Int. J. Syst. Evol. Microbiol.">
        <title>The Global Catalogue of Microorganisms (GCM) 10K type strain sequencing project: providing services to taxonomists for standard genome sequencing and annotation.</title>
        <authorList>
            <consortium name="The Broad Institute Genomics Platform"/>
            <consortium name="The Broad Institute Genome Sequencing Center for Infectious Disease"/>
            <person name="Wu L."/>
            <person name="Ma J."/>
        </authorList>
    </citation>
    <scope>NUCLEOTIDE SEQUENCE [LARGE SCALE GENOMIC DNA]</scope>
    <source>
        <strain evidence="2">KCTC 52490</strain>
    </source>
</reference>
<dbReference type="RefSeq" id="WP_381507174.1">
    <property type="nucleotide sequence ID" value="NZ_JBHUOM010000025.1"/>
</dbReference>
<keyword evidence="2" id="KW-1185">Reference proteome</keyword>
<protein>
    <submittedName>
        <fullName evidence="1">Uncharacterized protein</fullName>
    </submittedName>
</protein>
<name>A0ABW6ATM3_9BACT</name>
<evidence type="ECO:0000313" key="1">
    <source>
        <dbReference type="EMBL" id="MFD2937315.1"/>
    </source>
</evidence>
<comment type="caution">
    <text evidence="1">The sequence shown here is derived from an EMBL/GenBank/DDBJ whole genome shotgun (WGS) entry which is preliminary data.</text>
</comment>
<dbReference type="EMBL" id="JBHUOM010000025">
    <property type="protein sequence ID" value="MFD2937315.1"/>
    <property type="molecule type" value="Genomic_DNA"/>
</dbReference>
<organism evidence="1 2">
    <name type="scientific">Spirosoma flavum</name>
    <dbReference type="NCBI Taxonomy" id="2048557"/>
    <lineage>
        <taxon>Bacteria</taxon>
        <taxon>Pseudomonadati</taxon>
        <taxon>Bacteroidota</taxon>
        <taxon>Cytophagia</taxon>
        <taxon>Cytophagales</taxon>
        <taxon>Cytophagaceae</taxon>
        <taxon>Spirosoma</taxon>
    </lineage>
</organism>
<dbReference type="Proteomes" id="UP001597512">
    <property type="component" value="Unassembled WGS sequence"/>
</dbReference>
<proteinExistence type="predicted"/>